<keyword evidence="2" id="KW-1185">Reference proteome</keyword>
<comment type="caution">
    <text evidence="1">The sequence shown here is derived from an EMBL/GenBank/DDBJ whole genome shotgun (WGS) entry which is preliminary data.</text>
</comment>
<proteinExistence type="predicted"/>
<dbReference type="Proteomes" id="UP000266091">
    <property type="component" value="Unassembled WGS sequence"/>
</dbReference>
<evidence type="ECO:0000313" key="1">
    <source>
        <dbReference type="EMBL" id="GBO94421.1"/>
    </source>
</evidence>
<gene>
    <name evidence="1" type="ORF">MESMUL_17750</name>
</gene>
<accession>A0A388SG83</accession>
<sequence>MSEKGHTVQVQLRTHKPRSSVRLIDNNELEFAFPAIGKDCILRMNFQRTLRVPDDEVNNLPPGLDRFELEHVEDYEGRIPQKWLEHGGLMLPMYQAEAMWISFRSPREYPFAVRIAAGKICAVTGDEWKPGLVNGTRVDGGKEQNLQNYLPVPAQPWIDGFCVEKGVIRQFVAARLGEGQTAEEQLTGKSEFGGIQIQVYPLKKEKRVEERSFSSYQEDFVLCSRSTLKPSEMGLGAGGRIHQEIYKDRREVSDYDTTRSARAYVHLVNSADWSRITGLPMPRKPVSAARLGFLGSITTLKRARFREAIGSPVLNPLK</sequence>
<dbReference type="OrthoDB" id="4304666at2"/>
<dbReference type="RefSeq" id="WP_116270691.1">
    <property type="nucleotide sequence ID" value="NZ_BGZJ01000002.1"/>
</dbReference>
<protein>
    <submittedName>
        <fullName evidence="1">Uncharacterized protein</fullName>
    </submittedName>
</protein>
<evidence type="ECO:0000313" key="2">
    <source>
        <dbReference type="Proteomes" id="UP000266091"/>
    </source>
</evidence>
<reference evidence="1 2" key="1">
    <citation type="journal article" date="2018" name="Int. J. Syst. Evol. Microbiol.">
        <title>Mesosutterella multiformis gen. nov., sp. nov., a member of the family Sutterellaceae and Sutterella megalosphaeroides sp. nov., isolated from human faeces.</title>
        <authorList>
            <person name="Sakamoto M."/>
            <person name="Ikeyama N."/>
            <person name="Kunihiro T."/>
            <person name="Iino T."/>
            <person name="Yuki M."/>
            <person name="Ohkuma M."/>
        </authorList>
    </citation>
    <scope>NUCLEOTIDE SEQUENCE [LARGE SCALE GENOMIC DNA]</scope>
    <source>
        <strain evidence="1 2">4NBBH2</strain>
    </source>
</reference>
<organism evidence="1 2">
    <name type="scientific">Mesosutterella multiformis</name>
    <dbReference type="NCBI Taxonomy" id="2259133"/>
    <lineage>
        <taxon>Bacteria</taxon>
        <taxon>Pseudomonadati</taxon>
        <taxon>Pseudomonadota</taxon>
        <taxon>Betaproteobacteria</taxon>
        <taxon>Burkholderiales</taxon>
        <taxon>Sutterellaceae</taxon>
        <taxon>Mesosutterella</taxon>
    </lineage>
</organism>
<dbReference type="AlphaFoldDB" id="A0A388SG83"/>
<dbReference type="EMBL" id="BGZJ01000002">
    <property type="protein sequence ID" value="GBO94421.1"/>
    <property type="molecule type" value="Genomic_DNA"/>
</dbReference>
<name>A0A388SG83_9BURK</name>